<dbReference type="Proteomes" id="UP001079657">
    <property type="component" value="Unassembled WGS sequence"/>
</dbReference>
<feature type="transmembrane region" description="Helical" evidence="3">
    <location>
        <begin position="276"/>
        <end position="295"/>
    </location>
</feature>
<feature type="transmembrane region" description="Helical" evidence="3">
    <location>
        <begin position="315"/>
        <end position="333"/>
    </location>
</feature>
<keyword evidence="5" id="KW-1185">Reference proteome</keyword>
<dbReference type="Pfam" id="PF03323">
    <property type="entry name" value="GerA"/>
    <property type="match status" value="1"/>
</dbReference>
<keyword evidence="2 3" id="KW-0472">Membrane</keyword>
<dbReference type="RefSeq" id="WP_268050756.1">
    <property type="nucleotide sequence ID" value="NZ_JAPQES010000005.1"/>
</dbReference>
<reference evidence="4" key="1">
    <citation type="submission" date="2022-12" db="EMBL/GenBank/DDBJ databases">
        <authorList>
            <person name="Wang J."/>
        </authorList>
    </citation>
    <scope>NUCLEOTIDE SEQUENCE</scope>
    <source>
        <strain evidence="4">HY-42-06</strain>
    </source>
</reference>
<evidence type="ECO:0000256" key="2">
    <source>
        <dbReference type="ARBA" id="ARBA00023136"/>
    </source>
</evidence>
<accession>A0ABT4CS17</accession>
<keyword evidence="3" id="KW-0812">Transmembrane</keyword>
<evidence type="ECO:0000256" key="3">
    <source>
        <dbReference type="SAM" id="Phobius"/>
    </source>
</evidence>
<comment type="caution">
    <text evidence="4">The sequence shown here is derived from an EMBL/GenBank/DDBJ whole genome shotgun (WGS) entry which is preliminary data.</text>
</comment>
<sequence>MNEQYVENIKEKLRDSFDVKYREIKCLKGLAHAIYIDNLCDSKFISEYIIEPLIKNDKIEDIESIKKEVLYANNVGKVTTEEDAINHILSGDVVLVFNFGKTILYCEAKGFVKRTVGVPPTESVLKGPREGFTEVIVDNIALIRRKIKNQNLKFESMNLGNTSNTIVVLCYLKGAAPESLIQYIKNKIKNINADFIIDINYIEEELKNKHTVFDTVGYTEKPDIAASKLFEGKVVVMVDGTSSVITVPFFFIENLQAADDYYLNKYFTNVSRIQRWLSFIIAIILPGLYVALSTYHFSLIPAIFVVKLANSRAGVPFPTIVEVIIMMVFFQLLREAGIRLPQPTGQAMSIVGALILGEAAVGAGLASESTIVIVAVASISTFLVPDLYKAVVIWNMIIIIFSALLGLPGLYMGCFLLITHLASLETCGYPYLFPLGTLQVYKYRDIFIRSNLNKISKTIFDKDENS</sequence>
<feature type="transmembrane region" description="Helical" evidence="3">
    <location>
        <begin position="354"/>
        <end position="379"/>
    </location>
</feature>
<feature type="transmembrane region" description="Helical" evidence="3">
    <location>
        <begin position="391"/>
        <end position="418"/>
    </location>
</feature>
<dbReference type="PANTHER" id="PTHR22550:SF5">
    <property type="entry name" value="LEUCINE ZIPPER PROTEIN 4"/>
    <property type="match status" value="1"/>
</dbReference>
<comment type="similarity">
    <text evidence="1">Belongs to the GerABKA family.</text>
</comment>
<organism evidence="4 5">
    <name type="scientific">Clostridium ganghwense</name>
    <dbReference type="NCBI Taxonomy" id="312089"/>
    <lineage>
        <taxon>Bacteria</taxon>
        <taxon>Bacillati</taxon>
        <taxon>Bacillota</taxon>
        <taxon>Clostridia</taxon>
        <taxon>Eubacteriales</taxon>
        <taxon>Clostridiaceae</taxon>
        <taxon>Clostridium</taxon>
    </lineage>
</organism>
<protein>
    <submittedName>
        <fullName evidence="4">Spore germination protein</fullName>
    </submittedName>
</protein>
<evidence type="ECO:0000313" key="4">
    <source>
        <dbReference type="EMBL" id="MCY6371855.1"/>
    </source>
</evidence>
<keyword evidence="3" id="KW-1133">Transmembrane helix</keyword>
<dbReference type="PIRSF" id="PIRSF005690">
    <property type="entry name" value="GerBA"/>
    <property type="match status" value="1"/>
</dbReference>
<dbReference type="InterPro" id="IPR004995">
    <property type="entry name" value="Spore_Ger"/>
</dbReference>
<name>A0ABT4CS17_9CLOT</name>
<dbReference type="PANTHER" id="PTHR22550">
    <property type="entry name" value="SPORE GERMINATION PROTEIN"/>
    <property type="match status" value="1"/>
</dbReference>
<evidence type="ECO:0000256" key="1">
    <source>
        <dbReference type="ARBA" id="ARBA00005278"/>
    </source>
</evidence>
<gene>
    <name evidence="4" type="ORF">OXH55_14510</name>
</gene>
<evidence type="ECO:0000313" key="5">
    <source>
        <dbReference type="Proteomes" id="UP001079657"/>
    </source>
</evidence>
<proteinExistence type="inferred from homology"/>
<dbReference type="InterPro" id="IPR050768">
    <property type="entry name" value="UPF0353/GerABKA_families"/>
</dbReference>
<dbReference type="EMBL" id="JAPQES010000005">
    <property type="protein sequence ID" value="MCY6371855.1"/>
    <property type="molecule type" value="Genomic_DNA"/>
</dbReference>